<sequence length="634" mass="67125">MVDGKAALAVPTGDGGPSGAAGASAAWLGSQAERRCSVEGLGDEDDPHEDDGASSRERKGGKVKADQTAEEPYSTFSSPQTHIIIAAATLAAFLSPLTANAILPVLSEISRDLNVPIEDATLSVTIFAVGQGIFPLIFGSYTDLAGRRPIFFICLIIYAVANVVLANLPDSYPGLLVLRLIQAMGSASLISIGAGAIGDVIPTHRRGRAYGIFQAGIAGGPSIGPIVGGIIGEEAGWRAIFWLLFALGAVALLLLVLFLPETLRSLVGNGSTPPPTVWHEALWTLIQGKTVSQLKGERRKGWPSDPSHAGMSRSRRILSYLSRPLKPLRLFARYEITLLLIINAIPYAAFYCWTTTISDPFAGVYGLNTLQSGLIFLSSGSGTVLASILSGWIMDHDYATAKRKVEARSKSDVEANSCEKGADQTDAAANLSPHSEQSRIKGRTDDGSNEATREALHPTASRRTSSTAHASAAVALPTPPANQAVPLEAARFKRYPIYIFVASATFIGYGWCLQSEVHISVPIILFFFNAASVGGIMAITQVLLVDYLASQGASVTACNNLCRCLSSAVSTAIIQYILKGIGRGWTFTLLGLITLASAPLVPLTIIKSPGWRAKREAERLEAAEEAQLSGKGKV</sequence>
<evidence type="ECO:0000256" key="6">
    <source>
        <dbReference type="SAM" id="MobiDB-lite"/>
    </source>
</evidence>
<evidence type="ECO:0000256" key="7">
    <source>
        <dbReference type="SAM" id="Phobius"/>
    </source>
</evidence>
<proteinExistence type="predicted"/>
<dbReference type="Gene3D" id="1.20.1250.20">
    <property type="entry name" value="MFS general substrate transporter like domains"/>
    <property type="match status" value="2"/>
</dbReference>
<dbReference type="OrthoDB" id="440553at2759"/>
<dbReference type="STRING" id="1522189.A0A316W3K5"/>
<organism evidence="9 10">
    <name type="scientific">Ceraceosorus guamensis</name>
    <dbReference type="NCBI Taxonomy" id="1522189"/>
    <lineage>
        <taxon>Eukaryota</taxon>
        <taxon>Fungi</taxon>
        <taxon>Dikarya</taxon>
        <taxon>Basidiomycota</taxon>
        <taxon>Ustilaginomycotina</taxon>
        <taxon>Exobasidiomycetes</taxon>
        <taxon>Ceraceosorales</taxon>
        <taxon>Ceraceosoraceae</taxon>
        <taxon>Ceraceosorus</taxon>
    </lineage>
</organism>
<evidence type="ECO:0000259" key="8">
    <source>
        <dbReference type="PROSITE" id="PS50850"/>
    </source>
</evidence>
<feature type="region of interest" description="Disordered" evidence="6">
    <location>
        <begin position="409"/>
        <end position="471"/>
    </location>
</feature>
<dbReference type="RefSeq" id="XP_025370848.1">
    <property type="nucleotide sequence ID" value="XM_025513530.1"/>
</dbReference>
<name>A0A316W3K5_9BASI</name>
<feature type="compositionally biased region" description="Low complexity" evidence="6">
    <location>
        <begin position="457"/>
        <end position="471"/>
    </location>
</feature>
<dbReference type="GO" id="GO:0022857">
    <property type="term" value="F:transmembrane transporter activity"/>
    <property type="evidence" value="ECO:0007669"/>
    <property type="project" value="InterPro"/>
</dbReference>
<evidence type="ECO:0000256" key="5">
    <source>
        <dbReference type="ARBA" id="ARBA00023136"/>
    </source>
</evidence>
<dbReference type="EMBL" id="KZ819367">
    <property type="protein sequence ID" value="PWN43688.1"/>
    <property type="molecule type" value="Genomic_DNA"/>
</dbReference>
<dbReference type="SUPFAM" id="SSF103473">
    <property type="entry name" value="MFS general substrate transporter"/>
    <property type="match status" value="2"/>
</dbReference>
<accession>A0A316W3K5</accession>
<feature type="compositionally biased region" description="Basic and acidic residues" evidence="6">
    <location>
        <begin position="436"/>
        <end position="456"/>
    </location>
</feature>
<feature type="transmembrane region" description="Helical" evidence="7">
    <location>
        <begin position="174"/>
        <end position="197"/>
    </location>
</feature>
<dbReference type="Proteomes" id="UP000245783">
    <property type="component" value="Unassembled WGS sequence"/>
</dbReference>
<feature type="transmembrane region" description="Helical" evidence="7">
    <location>
        <begin position="523"/>
        <end position="549"/>
    </location>
</feature>
<feature type="domain" description="Major facilitator superfamily (MFS) profile" evidence="8">
    <location>
        <begin position="84"/>
        <end position="609"/>
    </location>
</feature>
<feature type="compositionally biased region" description="Low complexity" evidence="6">
    <location>
        <begin position="20"/>
        <end position="31"/>
    </location>
</feature>
<dbReference type="AlphaFoldDB" id="A0A316W3K5"/>
<feature type="transmembrane region" description="Helical" evidence="7">
    <location>
        <begin position="373"/>
        <end position="394"/>
    </location>
</feature>
<reference evidence="9 10" key="1">
    <citation type="journal article" date="2018" name="Mol. Biol. Evol.">
        <title>Broad Genomic Sampling Reveals a Smut Pathogenic Ancestry of the Fungal Clade Ustilaginomycotina.</title>
        <authorList>
            <person name="Kijpornyongpan T."/>
            <person name="Mondo S.J."/>
            <person name="Barry K."/>
            <person name="Sandor L."/>
            <person name="Lee J."/>
            <person name="Lipzen A."/>
            <person name="Pangilinan J."/>
            <person name="LaButti K."/>
            <person name="Hainaut M."/>
            <person name="Henrissat B."/>
            <person name="Grigoriev I.V."/>
            <person name="Spatafora J.W."/>
            <person name="Aime M.C."/>
        </authorList>
    </citation>
    <scope>NUCLEOTIDE SEQUENCE [LARGE SCALE GENOMIC DNA]</scope>
    <source>
        <strain evidence="9 10">MCA 4658</strain>
    </source>
</reference>
<feature type="transmembrane region" description="Helical" evidence="7">
    <location>
        <begin position="237"/>
        <end position="259"/>
    </location>
</feature>
<dbReference type="InterPro" id="IPR036259">
    <property type="entry name" value="MFS_trans_sf"/>
</dbReference>
<evidence type="ECO:0000256" key="4">
    <source>
        <dbReference type="ARBA" id="ARBA00022989"/>
    </source>
</evidence>
<dbReference type="PANTHER" id="PTHR23502:SF51">
    <property type="entry name" value="QUINIDINE RESISTANCE PROTEIN 1-RELATED"/>
    <property type="match status" value="1"/>
</dbReference>
<keyword evidence="2" id="KW-0813">Transport</keyword>
<evidence type="ECO:0000313" key="9">
    <source>
        <dbReference type="EMBL" id="PWN43688.1"/>
    </source>
</evidence>
<feature type="transmembrane region" description="Helical" evidence="7">
    <location>
        <begin position="209"/>
        <end position="231"/>
    </location>
</feature>
<dbReference type="InterPro" id="IPR011701">
    <property type="entry name" value="MFS"/>
</dbReference>
<evidence type="ECO:0000256" key="1">
    <source>
        <dbReference type="ARBA" id="ARBA00004141"/>
    </source>
</evidence>
<evidence type="ECO:0000256" key="2">
    <source>
        <dbReference type="ARBA" id="ARBA00022448"/>
    </source>
</evidence>
<dbReference type="InterPro" id="IPR020846">
    <property type="entry name" value="MFS_dom"/>
</dbReference>
<dbReference type="PROSITE" id="PS50850">
    <property type="entry name" value="MFS"/>
    <property type="match status" value="1"/>
</dbReference>
<dbReference type="PANTHER" id="PTHR23502">
    <property type="entry name" value="MAJOR FACILITATOR SUPERFAMILY"/>
    <property type="match status" value="1"/>
</dbReference>
<comment type="subcellular location">
    <subcellularLocation>
        <location evidence="1">Membrane</location>
        <topology evidence="1">Multi-pass membrane protein</topology>
    </subcellularLocation>
</comment>
<dbReference type="GO" id="GO:0005886">
    <property type="term" value="C:plasma membrane"/>
    <property type="evidence" value="ECO:0007669"/>
    <property type="project" value="TreeGrafter"/>
</dbReference>
<evidence type="ECO:0000256" key="3">
    <source>
        <dbReference type="ARBA" id="ARBA00022692"/>
    </source>
</evidence>
<feature type="compositionally biased region" description="Basic and acidic residues" evidence="6">
    <location>
        <begin position="50"/>
        <end position="67"/>
    </location>
</feature>
<feature type="region of interest" description="Disordered" evidence="6">
    <location>
        <begin position="1"/>
        <end position="75"/>
    </location>
</feature>
<keyword evidence="10" id="KW-1185">Reference proteome</keyword>
<feature type="transmembrane region" description="Helical" evidence="7">
    <location>
        <begin position="150"/>
        <end position="168"/>
    </location>
</feature>
<protein>
    <submittedName>
        <fullName evidence="9">MFS general substrate transporter</fullName>
    </submittedName>
</protein>
<keyword evidence="5 7" id="KW-0472">Membrane</keyword>
<dbReference type="Pfam" id="PF07690">
    <property type="entry name" value="MFS_1"/>
    <property type="match status" value="1"/>
</dbReference>
<feature type="transmembrane region" description="Helical" evidence="7">
    <location>
        <begin position="495"/>
        <end position="511"/>
    </location>
</feature>
<feature type="transmembrane region" description="Helical" evidence="7">
    <location>
        <begin position="331"/>
        <end position="353"/>
    </location>
</feature>
<feature type="transmembrane region" description="Helical" evidence="7">
    <location>
        <begin position="83"/>
        <end position="105"/>
    </location>
</feature>
<feature type="transmembrane region" description="Helical" evidence="7">
    <location>
        <begin position="120"/>
        <end position="138"/>
    </location>
</feature>
<gene>
    <name evidence="9" type="ORF">IE81DRAFT_322093</name>
</gene>
<dbReference type="GeneID" id="37035400"/>
<keyword evidence="4 7" id="KW-1133">Transmembrane helix</keyword>
<feature type="transmembrane region" description="Helical" evidence="7">
    <location>
        <begin position="584"/>
        <end position="606"/>
    </location>
</feature>
<dbReference type="InParanoid" id="A0A316W3K5"/>
<evidence type="ECO:0000313" key="10">
    <source>
        <dbReference type="Proteomes" id="UP000245783"/>
    </source>
</evidence>
<keyword evidence="3 7" id="KW-0812">Transmembrane</keyword>